<evidence type="ECO:0000256" key="2">
    <source>
        <dbReference type="PROSITE-ProRule" id="PRU00504"/>
    </source>
</evidence>
<dbReference type="AlphaFoldDB" id="A0A9X1AK14"/>
<dbReference type="Pfam" id="PF17170">
    <property type="entry name" value="DUF5128"/>
    <property type="match status" value="1"/>
</dbReference>
<dbReference type="PROSITE" id="PS51125">
    <property type="entry name" value="NHL"/>
    <property type="match status" value="1"/>
</dbReference>
<evidence type="ECO:0000313" key="4">
    <source>
        <dbReference type="Proteomes" id="UP001138757"/>
    </source>
</evidence>
<gene>
    <name evidence="3" type="ORF">KK488_03145</name>
</gene>
<proteinExistence type="predicted"/>
<dbReference type="EMBL" id="JAHGAW010000002">
    <property type="protein sequence ID" value="MBT2185934.1"/>
    <property type="molecule type" value="Genomic_DNA"/>
</dbReference>
<evidence type="ECO:0000256" key="1">
    <source>
        <dbReference type="ARBA" id="ARBA00022737"/>
    </source>
</evidence>
<keyword evidence="4" id="KW-1185">Reference proteome</keyword>
<sequence length="340" mass="37972">MAIESARFELVPDWEKCPAGEEYSHEDVAAVACDDQDRVYLHTRRGDRVMVYHEDGKYIDKWGDGVFNNAHGIAIAHNNCYCTDNADHVIRIFDLEGNFKQMLGTPGVKSDTGYLSRRGPYEFGHNETVVRDMGPFNGVCNTAIAANGDMFVCDGYGNARIHHFDKDGKLLNSWGGVGTGPGQFHLPHGIALDNDENVIVCDRENDRLQFFSRSGKFLYEWTDVLRPTHAAVDKDGLIYVTELWRPVEPGQVSFRYGPVDHDLPGRVSVHRPDGKVLARWGDDSENRSAPGNFIAPHGIALDSRGNLYVSEVSGTFGGRTKRMPMEETTNHQIQKFARVG</sequence>
<accession>A0A9X1AK14</accession>
<evidence type="ECO:0000313" key="3">
    <source>
        <dbReference type="EMBL" id="MBT2185934.1"/>
    </source>
</evidence>
<dbReference type="GO" id="GO:0008270">
    <property type="term" value="F:zinc ion binding"/>
    <property type="evidence" value="ECO:0007669"/>
    <property type="project" value="UniProtKB-KW"/>
</dbReference>
<organism evidence="3 4">
    <name type="scientific">Sphingobium nicotianae</name>
    <dbReference type="NCBI Taxonomy" id="2782607"/>
    <lineage>
        <taxon>Bacteria</taxon>
        <taxon>Pseudomonadati</taxon>
        <taxon>Pseudomonadota</taxon>
        <taxon>Alphaproteobacteria</taxon>
        <taxon>Sphingomonadales</taxon>
        <taxon>Sphingomonadaceae</taxon>
        <taxon>Sphingobium</taxon>
    </lineage>
</organism>
<dbReference type="Gene3D" id="2.120.10.30">
    <property type="entry name" value="TolB, C-terminal domain"/>
    <property type="match status" value="2"/>
</dbReference>
<dbReference type="RefSeq" id="WP_214621688.1">
    <property type="nucleotide sequence ID" value="NZ_JAHGAW010000002.1"/>
</dbReference>
<dbReference type="PANTHER" id="PTHR24104:SF25">
    <property type="entry name" value="PROTEIN LIN-41"/>
    <property type="match status" value="1"/>
</dbReference>
<dbReference type="InterPro" id="IPR001258">
    <property type="entry name" value="NHL_repeat"/>
</dbReference>
<dbReference type="Proteomes" id="UP001138757">
    <property type="component" value="Unassembled WGS sequence"/>
</dbReference>
<reference evidence="3" key="1">
    <citation type="submission" date="2021-05" db="EMBL/GenBank/DDBJ databases">
        <title>Genome of Sphingobium sp. strain.</title>
        <authorList>
            <person name="Fan R."/>
        </authorList>
    </citation>
    <scope>NUCLEOTIDE SEQUENCE</scope>
    <source>
        <strain evidence="3">H33</strain>
    </source>
</reference>
<feature type="repeat" description="NHL" evidence="2">
    <location>
        <begin position="175"/>
        <end position="214"/>
    </location>
</feature>
<keyword evidence="1" id="KW-0677">Repeat</keyword>
<dbReference type="PANTHER" id="PTHR24104">
    <property type="entry name" value="E3 UBIQUITIN-PROTEIN LIGASE NHLRC1-RELATED"/>
    <property type="match status" value="1"/>
</dbReference>
<protein>
    <submittedName>
        <fullName evidence="3">6-bladed beta-propeller</fullName>
    </submittedName>
</protein>
<name>A0A9X1AK14_9SPHN</name>
<dbReference type="InterPro" id="IPR011042">
    <property type="entry name" value="6-blade_b-propeller_TolB-like"/>
</dbReference>
<dbReference type="InterPro" id="IPR050952">
    <property type="entry name" value="TRIM-NHL_E3_ligases"/>
</dbReference>
<comment type="caution">
    <text evidence="3">The sequence shown here is derived from an EMBL/GenBank/DDBJ whole genome shotgun (WGS) entry which is preliminary data.</text>
</comment>
<dbReference type="SUPFAM" id="SSF63829">
    <property type="entry name" value="Calcium-dependent phosphotriesterase"/>
    <property type="match status" value="1"/>
</dbReference>